<evidence type="ECO:0000313" key="2">
    <source>
        <dbReference type="Proteomes" id="UP000682802"/>
    </source>
</evidence>
<keyword evidence="2" id="KW-1185">Reference proteome</keyword>
<dbReference type="EMBL" id="CP076129">
    <property type="protein sequence ID" value="QWG09307.1"/>
    <property type="molecule type" value="Genomic_DNA"/>
</dbReference>
<dbReference type="Proteomes" id="UP000682802">
    <property type="component" value="Chromosome 2"/>
</dbReference>
<dbReference type="RefSeq" id="WP_144075986.1">
    <property type="nucleotide sequence ID" value="NZ_CP076129.1"/>
</dbReference>
<organism evidence="1 2">
    <name type="scientific">Flammeovirga kamogawensis</name>
    <dbReference type="NCBI Taxonomy" id="373891"/>
    <lineage>
        <taxon>Bacteria</taxon>
        <taxon>Pseudomonadati</taxon>
        <taxon>Bacteroidota</taxon>
        <taxon>Cytophagia</taxon>
        <taxon>Cytophagales</taxon>
        <taxon>Flammeovirgaceae</taxon>
        <taxon>Flammeovirga</taxon>
    </lineage>
</organism>
<sequence length="384" mass="44510">MILRRTFFSLMLLFMFSCDSINKVDVVENFEIVGLKNYKPNIHLFCNLNPDDKDIKIVLQNEVIMNNTNKAPITSAVVHIVHNNDSIQIPFSSNLDDVSEYVISRDRFPIKKGETYTITVKYEDKYLYGSTTIPTEKVVLTNAKSTYFEKTNERDFTLDTDVVLHKPKGFTNKVLVYGLINNSPCDFQKMNEQKKVELISLHLTDYYAIDKGSIEVFTCDIHFFNYNKEASELEINSKKLNSKNIYSNVTGGKGYVGSYLLEKKNTFFKDAFQKYIISIEQFLNKNLQIKIDGNDAQINISYAINRQQYRVDLRILKDNNLYAFYGNYTIEKEHNELFLIIKLKGYGIIENGNLKLLKSNPIGTDLFKVPMSEFKNNYPIKNFL</sequence>
<gene>
    <name evidence="1" type="ORF">KM029_22130</name>
</gene>
<reference evidence="1 2" key="1">
    <citation type="submission" date="2021-05" db="EMBL/GenBank/DDBJ databases">
        <title>Comparative genomic studies on the polysaccharide-degrading batcterial strains of the Flammeovirga genus.</title>
        <authorList>
            <person name="Zewei F."/>
            <person name="Zheng Z."/>
            <person name="Yu L."/>
            <person name="Ruyue G."/>
            <person name="Yanhong M."/>
            <person name="Yuanyuan C."/>
            <person name="Jingyan G."/>
            <person name="Wenjun H."/>
        </authorList>
    </citation>
    <scope>NUCLEOTIDE SEQUENCE [LARGE SCALE GENOMIC DNA]</scope>
    <source>
        <strain evidence="1 2">YS10</strain>
    </source>
</reference>
<evidence type="ECO:0000313" key="1">
    <source>
        <dbReference type="EMBL" id="QWG09307.1"/>
    </source>
</evidence>
<name>A0ABX8H1W3_9BACT</name>
<protein>
    <submittedName>
        <fullName evidence="1">DUF4249 family protein</fullName>
    </submittedName>
</protein>
<dbReference type="PROSITE" id="PS51257">
    <property type="entry name" value="PROKAR_LIPOPROTEIN"/>
    <property type="match status" value="1"/>
</dbReference>
<dbReference type="InterPro" id="IPR025345">
    <property type="entry name" value="DUF4249"/>
</dbReference>
<accession>A0ABX8H1W3</accession>
<proteinExistence type="predicted"/>
<dbReference type="Pfam" id="PF14054">
    <property type="entry name" value="DUF4249"/>
    <property type="match status" value="1"/>
</dbReference>